<evidence type="ECO:0000313" key="2">
    <source>
        <dbReference type="EMBL" id="MPC94379.1"/>
    </source>
</evidence>
<evidence type="ECO:0000313" key="3">
    <source>
        <dbReference type="Proteomes" id="UP000324222"/>
    </source>
</evidence>
<dbReference type="EMBL" id="VSRR010098290">
    <property type="protein sequence ID" value="MPC94379.1"/>
    <property type="molecule type" value="Genomic_DNA"/>
</dbReference>
<protein>
    <submittedName>
        <fullName evidence="2">Uncharacterized protein</fullName>
    </submittedName>
</protein>
<sequence>MWRREALTEEGDPHPTEDGKPVENVTEGRKVEPETTQEMVEKEEEEYEENTVTESKALNTTDGAEEVCTSGCL</sequence>
<gene>
    <name evidence="2" type="ORF">E2C01_089546</name>
</gene>
<reference evidence="2 3" key="1">
    <citation type="submission" date="2019-05" db="EMBL/GenBank/DDBJ databases">
        <title>Another draft genome of Portunus trituberculatus and its Hox gene families provides insights of decapod evolution.</title>
        <authorList>
            <person name="Jeong J.-H."/>
            <person name="Song I."/>
            <person name="Kim S."/>
            <person name="Choi T."/>
            <person name="Kim D."/>
            <person name="Ryu S."/>
            <person name="Kim W."/>
        </authorList>
    </citation>
    <scope>NUCLEOTIDE SEQUENCE [LARGE SCALE GENOMIC DNA]</scope>
    <source>
        <tissue evidence="2">Muscle</tissue>
    </source>
</reference>
<feature type="compositionally biased region" description="Basic and acidic residues" evidence="1">
    <location>
        <begin position="1"/>
        <end position="33"/>
    </location>
</feature>
<evidence type="ECO:0000256" key="1">
    <source>
        <dbReference type="SAM" id="MobiDB-lite"/>
    </source>
</evidence>
<accession>A0A5B7JHI9</accession>
<comment type="caution">
    <text evidence="2">The sequence shown here is derived from an EMBL/GenBank/DDBJ whole genome shotgun (WGS) entry which is preliminary data.</text>
</comment>
<feature type="compositionally biased region" description="Acidic residues" evidence="1">
    <location>
        <begin position="41"/>
        <end position="51"/>
    </location>
</feature>
<proteinExistence type="predicted"/>
<dbReference type="AlphaFoldDB" id="A0A5B7JHI9"/>
<name>A0A5B7JHI9_PORTR</name>
<keyword evidence="3" id="KW-1185">Reference proteome</keyword>
<organism evidence="2 3">
    <name type="scientific">Portunus trituberculatus</name>
    <name type="common">Swimming crab</name>
    <name type="synonym">Neptunus trituberculatus</name>
    <dbReference type="NCBI Taxonomy" id="210409"/>
    <lineage>
        <taxon>Eukaryota</taxon>
        <taxon>Metazoa</taxon>
        <taxon>Ecdysozoa</taxon>
        <taxon>Arthropoda</taxon>
        <taxon>Crustacea</taxon>
        <taxon>Multicrustacea</taxon>
        <taxon>Malacostraca</taxon>
        <taxon>Eumalacostraca</taxon>
        <taxon>Eucarida</taxon>
        <taxon>Decapoda</taxon>
        <taxon>Pleocyemata</taxon>
        <taxon>Brachyura</taxon>
        <taxon>Eubrachyura</taxon>
        <taxon>Portunoidea</taxon>
        <taxon>Portunidae</taxon>
        <taxon>Portuninae</taxon>
        <taxon>Portunus</taxon>
    </lineage>
</organism>
<dbReference type="Proteomes" id="UP000324222">
    <property type="component" value="Unassembled WGS sequence"/>
</dbReference>
<feature type="region of interest" description="Disordered" evidence="1">
    <location>
        <begin position="1"/>
        <end position="73"/>
    </location>
</feature>